<accession>A0AAV5A0C8</accession>
<evidence type="ECO:0000313" key="3">
    <source>
        <dbReference type="Proteomes" id="UP001055247"/>
    </source>
</evidence>
<feature type="region of interest" description="Disordered" evidence="1">
    <location>
        <begin position="1"/>
        <end position="48"/>
    </location>
</feature>
<reference evidence="2" key="1">
    <citation type="journal article" date="2016" name="Front. Microbiol.">
        <title>Genome Sequence of the Piezophilic, Mesophilic Sulfate-Reducing Bacterium Desulfovibrio indicus J2T.</title>
        <authorList>
            <person name="Cao J."/>
            <person name="Maignien L."/>
            <person name="Shao Z."/>
            <person name="Alain K."/>
            <person name="Jebbar M."/>
        </authorList>
    </citation>
    <scope>NUCLEOTIDE SEQUENCE</scope>
    <source>
        <strain evidence="2">DSM 16372</strain>
    </source>
</reference>
<proteinExistence type="predicted"/>
<dbReference type="Proteomes" id="UP001055247">
    <property type="component" value="Unassembled WGS sequence"/>
</dbReference>
<gene>
    <name evidence="2" type="ORF">BHAOGJBA_6120</name>
</gene>
<reference evidence="2" key="2">
    <citation type="submission" date="2021-08" db="EMBL/GenBank/DDBJ databases">
        <authorList>
            <person name="Tani A."/>
            <person name="Ola A."/>
            <person name="Ogura Y."/>
            <person name="Katsura K."/>
            <person name="Hayashi T."/>
        </authorList>
    </citation>
    <scope>NUCLEOTIDE SEQUENCE</scope>
    <source>
        <strain evidence="2">DSM 16372</strain>
    </source>
</reference>
<evidence type="ECO:0000256" key="1">
    <source>
        <dbReference type="SAM" id="MobiDB-lite"/>
    </source>
</evidence>
<name>A0AAV5A0C8_9HYPH</name>
<evidence type="ECO:0000313" key="2">
    <source>
        <dbReference type="EMBL" id="GJD92565.1"/>
    </source>
</evidence>
<keyword evidence="3" id="KW-1185">Reference proteome</keyword>
<organism evidence="2 3">
    <name type="scientific">Methylobacterium hispanicum</name>
    <dbReference type="NCBI Taxonomy" id="270350"/>
    <lineage>
        <taxon>Bacteria</taxon>
        <taxon>Pseudomonadati</taxon>
        <taxon>Pseudomonadota</taxon>
        <taxon>Alphaproteobacteria</taxon>
        <taxon>Hyphomicrobiales</taxon>
        <taxon>Methylobacteriaceae</taxon>
        <taxon>Methylobacterium</taxon>
    </lineage>
</organism>
<dbReference type="EMBL" id="BPQO01000049">
    <property type="protein sequence ID" value="GJD92565.1"/>
    <property type="molecule type" value="Genomic_DNA"/>
</dbReference>
<comment type="caution">
    <text evidence="2">The sequence shown here is derived from an EMBL/GenBank/DDBJ whole genome shotgun (WGS) entry which is preliminary data.</text>
</comment>
<sequence length="98" mass="10560">MTVALVSRSEVRPDGSSRRGGSVGAIDPGADTGVGRAIGRRRAPEGGRYALERHTRTLTGSRRRSRRLFFAYGPRKSPPGIDREMIVVGDDVLTPAGR</sequence>
<dbReference type="AlphaFoldDB" id="A0AAV5A0C8"/>
<protein>
    <submittedName>
        <fullName evidence="2">Uncharacterized protein</fullName>
    </submittedName>
</protein>